<dbReference type="OrthoDB" id="6534at2157"/>
<dbReference type="PIRSF" id="PIRSF000521">
    <property type="entry name" value="Transaminase_4ab_Lys_Orn"/>
    <property type="match status" value="1"/>
</dbReference>
<evidence type="ECO:0000256" key="3">
    <source>
        <dbReference type="ARBA" id="ARBA00022679"/>
    </source>
</evidence>
<organism evidence="6 7">
    <name type="scientific">Methanoplanus limicola DSM 2279</name>
    <dbReference type="NCBI Taxonomy" id="937775"/>
    <lineage>
        <taxon>Archaea</taxon>
        <taxon>Methanobacteriati</taxon>
        <taxon>Methanobacteriota</taxon>
        <taxon>Stenosarchaea group</taxon>
        <taxon>Methanomicrobia</taxon>
        <taxon>Methanomicrobiales</taxon>
        <taxon>Methanomicrobiaceae</taxon>
        <taxon>Methanoplanus</taxon>
    </lineage>
</organism>
<dbReference type="InParanoid" id="H1YXB3"/>
<evidence type="ECO:0000313" key="7">
    <source>
        <dbReference type="Proteomes" id="UP000005741"/>
    </source>
</evidence>
<evidence type="ECO:0000256" key="5">
    <source>
        <dbReference type="RuleBase" id="RU003560"/>
    </source>
</evidence>
<name>H1YXB3_9EURY</name>
<dbReference type="RefSeq" id="WP_004079537.1">
    <property type="nucleotide sequence ID" value="NZ_CM001436.1"/>
</dbReference>
<evidence type="ECO:0000256" key="1">
    <source>
        <dbReference type="ARBA" id="ARBA00001933"/>
    </source>
</evidence>
<dbReference type="GO" id="GO:0042802">
    <property type="term" value="F:identical protein binding"/>
    <property type="evidence" value="ECO:0007669"/>
    <property type="project" value="TreeGrafter"/>
</dbReference>
<comment type="cofactor">
    <cofactor evidence="1">
        <name>pyridoxal 5'-phosphate</name>
        <dbReference type="ChEBI" id="CHEBI:597326"/>
    </cofactor>
</comment>
<accession>H1YXB3</accession>
<comment type="similarity">
    <text evidence="5">Belongs to the class-III pyridoxal-phosphate-dependent aminotransferase family.</text>
</comment>
<dbReference type="Gene3D" id="3.40.640.10">
    <property type="entry name" value="Type I PLP-dependent aspartate aminotransferase-like (Major domain)"/>
    <property type="match status" value="1"/>
</dbReference>
<dbReference type="PANTHER" id="PTHR11986">
    <property type="entry name" value="AMINOTRANSFERASE CLASS III"/>
    <property type="match status" value="1"/>
</dbReference>
<reference evidence="6 7" key="1">
    <citation type="submission" date="2011-10" db="EMBL/GenBank/DDBJ databases">
        <title>The Improved High-Quality Draft genome of Methanoplanus limicola DSM 2279.</title>
        <authorList>
            <consortium name="US DOE Joint Genome Institute (JGI-PGF)"/>
            <person name="Lucas S."/>
            <person name="Copeland A."/>
            <person name="Lapidus A."/>
            <person name="Glavina del Rio T."/>
            <person name="Dalin E."/>
            <person name="Tice H."/>
            <person name="Bruce D."/>
            <person name="Goodwin L."/>
            <person name="Pitluck S."/>
            <person name="Peters L."/>
            <person name="Mikhailova N."/>
            <person name="Lu M."/>
            <person name="Kyrpides N."/>
            <person name="Mavromatis K."/>
            <person name="Ivanova N."/>
            <person name="Markowitz V."/>
            <person name="Cheng J.-F."/>
            <person name="Hugenholtz P."/>
            <person name="Woyke T."/>
            <person name="Wu D."/>
            <person name="Wirth R."/>
            <person name="Brambilla E.-M."/>
            <person name="Klenk H.-P."/>
            <person name="Eisen J.A."/>
        </authorList>
    </citation>
    <scope>NUCLEOTIDE SEQUENCE [LARGE SCALE GENOMIC DNA]</scope>
    <source>
        <strain evidence="6 7">DSM 2279</strain>
    </source>
</reference>
<dbReference type="InterPro" id="IPR050103">
    <property type="entry name" value="Class-III_PLP-dep_AT"/>
</dbReference>
<keyword evidence="4 5" id="KW-0663">Pyridoxal phosphate</keyword>
<evidence type="ECO:0000256" key="2">
    <source>
        <dbReference type="ARBA" id="ARBA00022576"/>
    </source>
</evidence>
<dbReference type="PROSITE" id="PS00600">
    <property type="entry name" value="AA_TRANSFER_CLASS_3"/>
    <property type="match status" value="1"/>
</dbReference>
<dbReference type="Gene3D" id="3.90.1150.10">
    <property type="entry name" value="Aspartate Aminotransferase, domain 1"/>
    <property type="match status" value="1"/>
</dbReference>
<dbReference type="InterPro" id="IPR015424">
    <property type="entry name" value="PyrdxlP-dep_Trfase"/>
</dbReference>
<dbReference type="Proteomes" id="UP000005741">
    <property type="component" value="Chromosome"/>
</dbReference>
<dbReference type="AlphaFoldDB" id="H1YXB3"/>
<sequence length="463" mass="51828">MAEYMFNQNPVDVSEVDTKYRQIKTKLPVPDSIVLLEVLDKYECRSMHGQYPIIWDKAKDFQVYDKYGNCWIDFTSTIFVANAGHSNPAIKAKIKEVMDSDLLHSYTYITEIRINYLKKLIEFVPEYLEKAFLLSSGTEATECALKLIRMHGAKIGKRKGGVVSFNGSMHGRTLGAQMLGGNPESRSWIGYEDPNIHRLPFPYPWLAESIGDEDNFWKSKFHEDIKSLITAGVDPKKDLAGFIIESYIGWGAILLPKSYIQELVKYAGENKILVVFDEIQGGFGRTGKLFTYQHYEVEPDMICCGKGISSSLPLSAVIGRKEIMDIPEIGSMSSTHSANPLCCAAGLANIEVIESMNLIAEAKRKGILLFERLNQIKAKYPDYISYVLGDGLIAGVIFINPETGEPDSEIASRIAEKAMQKGLLLVHTGRESIKIGPPLTITDDALYEGLDVFEESIFEIIYE</sequence>
<keyword evidence="7" id="KW-1185">Reference proteome</keyword>
<dbReference type="STRING" id="937775.Metlim_2816"/>
<keyword evidence="3 6" id="KW-0808">Transferase</keyword>
<dbReference type="EMBL" id="CM001436">
    <property type="protein sequence ID" value="EHQ36850.1"/>
    <property type="molecule type" value="Genomic_DNA"/>
</dbReference>
<dbReference type="InterPro" id="IPR049704">
    <property type="entry name" value="Aminotrans_3_PPA_site"/>
</dbReference>
<dbReference type="GO" id="GO:0008483">
    <property type="term" value="F:transaminase activity"/>
    <property type="evidence" value="ECO:0007669"/>
    <property type="project" value="UniProtKB-KW"/>
</dbReference>
<gene>
    <name evidence="6" type="ORF">Metlim_2816</name>
</gene>
<dbReference type="InterPro" id="IPR005814">
    <property type="entry name" value="Aminotrans_3"/>
</dbReference>
<dbReference type="InterPro" id="IPR015421">
    <property type="entry name" value="PyrdxlP-dep_Trfase_major"/>
</dbReference>
<dbReference type="PANTHER" id="PTHR11986:SF79">
    <property type="entry name" value="ACETYLORNITHINE AMINOTRANSFERASE, MITOCHONDRIAL"/>
    <property type="match status" value="1"/>
</dbReference>
<dbReference type="GO" id="GO:0030170">
    <property type="term" value="F:pyridoxal phosphate binding"/>
    <property type="evidence" value="ECO:0007669"/>
    <property type="project" value="InterPro"/>
</dbReference>
<dbReference type="CDD" id="cd00610">
    <property type="entry name" value="OAT_like"/>
    <property type="match status" value="1"/>
</dbReference>
<dbReference type="Pfam" id="PF00202">
    <property type="entry name" value="Aminotran_3"/>
    <property type="match status" value="1"/>
</dbReference>
<dbReference type="InterPro" id="IPR015422">
    <property type="entry name" value="PyrdxlP-dep_Trfase_small"/>
</dbReference>
<evidence type="ECO:0000256" key="4">
    <source>
        <dbReference type="ARBA" id="ARBA00022898"/>
    </source>
</evidence>
<dbReference type="HOGENOM" id="CLU_016922_10_0_2"/>
<keyword evidence="2 6" id="KW-0032">Aminotransferase</keyword>
<dbReference type="SUPFAM" id="SSF53383">
    <property type="entry name" value="PLP-dependent transferases"/>
    <property type="match status" value="1"/>
</dbReference>
<proteinExistence type="inferred from homology"/>
<evidence type="ECO:0000313" key="6">
    <source>
        <dbReference type="EMBL" id="EHQ36850.1"/>
    </source>
</evidence>
<protein>
    <submittedName>
        <fullName evidence="6">Aminotransferase class-III</fullName>
    </submittedName>
</protein>